<evidence type="ECO:0000256" key="1">
    <source>
        <dbReference type="ARBA" id="ARBA00022438"/>
    </source>
</evidence>
<dbReference type="PANTHER" id="PTHR12147:SF56">
    <property type="entry name" value="AMINOPEPTIDASE YDR415C-RELATED"/>
    <property type="match status" value="1"/>
</dbReference>
<feature type="domain" description="Peptidase M28" evidence="8">
    <location>
        <begin position="271"/>
        <end position="464"/>
    </location>
</feature>
<dbReference type="InterPro" id="IPR045175">
    <property type="entry name" value="M28_fam"/>
</dbReference>
<evidence type="ECO:0000313" key="10">
    <source>
        <dbReference type="Proteomes" id="UP000315891"/>
    </source>
</evidence>
<keyword evidence="5 9" id="KW-0378">Hydrolase</keyword>
<evidence type="ECO:0000256" key="6">
    <source>
        <dbReference type="ARBA" id="ARBA00022833"/>
    </source>
</evidence>
<reference evidence="9 10" key="1">
    <citation type="submission" date="2019-07" db="EMBL/GenBank/DDBJ databases">
        <title>Lysobacter weifangensis sp. nov., isolated from bensulfuron-methyl contaminated farmland soil.</title>
        <authorList>
            <person name="Zhao H."/>
        </authorList>
    </citation>
    <scope>NUCLEOTIDE SEQUENCE [LARGE SCALE GENOMIC DNA]</scope>
    <source>
        <strain evidence="9 10">CC-Bw-6</strain>
    </source>
</reference>
<gene>
    <name evidence="9" type="ORF">FNZ56_12580</name>
</gene>
<feature type="chain" id="PRO_5021789983" evidence="7">
    <location>
        <begin position="19"/>
        <end position="531"/>
    </location>
</feature>
<protein>
    <submittedName>
        <fullName evidence="9">M20/M25/M40 family metallo-hydrolase</fullName>
    </submittedName>
</protein>
<evidence type="ECO:0000259" key="8">
    <source>
        <dbReference type="Pfam" id="PF04389"/>
    </source>
</evidence>
<evidence type="ECO:0000313" key="9">
    <source>
        <dbReference type="EMBL" id="QDQ74658.1"/>
    </source>
</evidence>
<keyword evidence="10" id="KW-1185">Reference proteome</keyword>
<dbReference type="GO" id="GO:0004177">
    <property type="term" value="F:aminopeptidase activity"/>
    <property type="evidence" value="ECO:0007669"/>
    <property type="project" value="UniProtKB-KW"/>
</dbReference>
<feature type="signal peptide" evidence="7">
    <location>
        <begin position="1"/>
        <end position="18"/>
    </location>
</feature>
<evidence type="ECO:0000256" key="4">
    <source>
        <dbReference type="ARBA" id="ARBA00022729"/>
    </source>
</evidence>
<evidence type="ECO:0000256" key="7">
    <source>
        <dbReference type="SAM" id="SignalP"/>
    </source>
</evidence>
<dbReference type="GO" id="GO:0046872">
    <property type="term" value="F:metal ion binding"/>
    <property type="evidence" value="ECO:0007669"/>
    <property type="project" value="UniProtKB-KW"/>
</dbReference>
<dbReference type="OrthoDB" id="9789219at2"/>
<evidence type="ECO:0000256" key="5">
    <source>
        <dbReference type="ARBA" id="ARBA00022801"/>
    </source>
</evidence>
<dbReference type="GO" id="GO:0006508">
    <property type="term" value="P:proteolysis"/>
    <property type="evidence" value="ECO:0007669"/>
    <property type="project" value="UniProtKB-KW"/>
</dbReference>
<proteinExistence type="predicted"/>
<keyword evidence="3" id="KW-0479">Metal-binding</keyword>
<dbReference type="AlphaFoldDB" id="A0A516V7Z7"/>
<keyword evidence="4 7" id="KW-0732">Signal</keyword>
<dbReference type="PANTHER" id="PTHR12147">
    <property type="entry name" value="METALLOPEPTIDASE M28 FAMILY MEMBER"/>
    <property type="match status" value="1"/>
</dbReference>
<dbReference type="SUPFAM" id="SSF53187">
    <property type="entry name" value="Zn-dependent exopeptidases"/>
    <property type="match status" value="1"/>
</dbReference>
<evidence type="ECO:0000256" key="3">
    <source>
        <dbReference type="ARBA" id="ARBA00022723"/>
    </source>
</evidence>
<dbReference type="EMBL" id="CP041742">
    <property type="protein sequence ID" value="QDQ74658.1"/>
    <property type="molecule type" value="Genomic_DNA"/>
</dbReference>
<organism evidence="9 10">
    <name type="scientific">Pseudoluteimonas lycopersici</name>
    <dbReference type="NCBI Taxonomy" id="1324796"/>
    <lineage>
        <taxon>Bacteria</taxon>
        <taxon>Pseudomonadati</taxon>
        <taxon>Pseudomonadota</taxon>
        <taxon>Gammaproteobacteria</taxon>
        <taxon>Lysobacterales</taxon>
        <taxon>Lysobacteraceae</taxon>
        <taxon>Pseudoluteimonas</taxon>
    </lineage>
</organism>
<evidence type="ECO:0000256" key="2">
    <source>
        <dbReference type="ARBA" id="ARBA00022670"/>
    </source>
</evidence>
<sequence length="531" mass="57221">MKRLLGAFMVLAASVPMAMLARSSVRGFAVALPPIGPVSASPMQAREGKIATRLARAAASDRNMTGADGLRKRMPLQSGGASFHARSGIDRQLAALGQPEDPFAPVYVVTSRKTYDGIRHLARTSVVRRDSIGNQLVLSEIPEHQLDALVGYIHERERRCGGYFAFDTRERAEAFIRADRSRQAIQQSTLAGYSLDNQDTVDAWLPQVSEQNIYDTINQLQAYQNRYYASATGKSSAEWIRRHWQALAAGRADVSTELFTACANCSTQPSVILTIRGIELPNEVVVLGGHLDSINASDRNNLAQRAPGADDDASGIATLTEVLRVAMASGWHPKRTVKFMGYAAEEVGLRGSAAIAQSFRNAGTNVVGVLQLDMTNYKSGAVTDMKLISDYSNTDLKAFFVQLFDGYLAPRGFTRSAVACGYACSDHASWTAAGYPAAMMFEAGDPNGDFPYIHTTLDTLSTMGESARNSVKFAQFGLAFLGETAKTSLWATADCRLPPRASLAASANLQASPGLISPLPRTGSHPRSSLP</sequence>
<keyword evidence="6" id="KW-0862">Zinc</keyword>
<dbReference type="InterPro" id="IPR007484">
    <property type="entry name" value="Peptidase_M28"/>
</dbReference>
<accession>A0A516V7Z7</accession>
<keyword evidence="2" id="KW-0645">Protease</keyword>
<dbReference type="Pfam" id="PF04389">
    <property type="entry name" value="Peptidase_M28"/>
    <property type="match status" value="1"/>
</dbReference>
<dbReference type="Gene3D" id="3.40.630.10">
    <property type="entry name" value="Zn peptidases"/>
    <property type="match status" value="1"/>
</dbReference>
<dbReference type="Proteomes" id="UP000315891">
    <property type="component" value="Chromosome"/>
</dbReference>
<dbReference type="GO" id="GO:0008235">
    <property type="term" value="F:metalloexopeptidase activity"/>
    <property type="evidence" value="ECO:0007669"/>
    <property type="project" value="InterPro"/>
</dbReference>
<keyword evidence="1" id="KW-0031">Aminopeptidase</keyword>
<name>A0A516V7Z7_9GAMM</name>